<dbReference type="InterPro" id="IPR050378">
    <property type="entry name" value="Metallo-dep_Hydrolases_sf"/>
</dbReference>
<dbReference type="Gene3D" id="2.30.40.10">
    <property type="entry name" value="Urease, subunit C, domain 1"/>
    <property type="match status" value="1"/>
</dbReference>
<dbReference type="AlphaFoldDB" id="A0A381PQB1"/>
<evidence type="ECO:0000256" key="2">
    <source>
        <dbReference type="ARBA" id="ARBA00008829"/>
    </source>
</evidence>
<dbReference type="FunFam" id="3.20.20.140:FF:000174">
    <property type="entry name" value="Dihydropyrimidinase-related protein 2"/>
    <property type="match status" value="1"/>
</dbReference>
<dbReference type="InterPro" id="IPR011778">
    <property type="entry name" value="Hydantoinase/dihydroPyrase"/>
</dbReference>
<keyword evidence="4" id="KW-0378">Hydrolase</keyword>
<dbReference type="InterPro" id="IPR006680">
    <property type="entry name" value="Amidohydro-rel"/>
</dbReference>
<dbReference type="EMBL" id="UINC01001056">
    <property type="protein sequence ID" value="SUZ69236.1"/>
    <property type="molecule type" value="Genomic_DNA"/>
</dbReference>
<comment type="cofactor">
    <cofactor evidence="1">
        <name>Zn(2+)</name>
        <dbReference type="ChEBI" id="CHEBI:29105"/>
    </cofactor>
</comment>
<dbReference type="PANTHER" id="PTHR11647:SF1">
    <property type="entry name" value="COLLAPSIN RESPONSE MEDIATOR PROTEIN"/>
    <property type="match status" value="1"/>
</dbReference>
<dbReference type="PANTHER" id="PTHR11647">
    <property type="entry name" value="HYDRANTOINASE/DIHYDROPYRIMIDINASE FAMILY MEMBER"/>
    <property type="match status" value="1"/>
</dbReference>
<dbReference type="Pfam" id="PF01979">
    <property type="entry name" value="Amidohydro_1"/>
    <property type="match status" value="1"/>
</dbReference>
<protein>
    <recommendedName>
        <fullName evidence="5">Amidohydrolase-related domain-containing protein</fullName>
    </recommendedName>
</protein>
<dbReference type="InterPro" id="IPR011059">
    <property type="entry name" value="Metal-dep_hydrolase_composite"/>
</dbReference>
<evidence type="ECO:0000256" key="3">
    <source>
        <dbReference type="ARBA" id="ARBA00022723"/>
    </source>
</evidence>
<proteinExistence type="inferred from homology"/>
<evidence type="ECO:0000313" key="6">
    <source>
        <dbReference type="EMBL" id="SUZ69236.1"/>
    </source>
</evidence>
<evidence type="ECO:0000256" key="4">
    <source>
        <dbReference type="ARBA" id="ARBA00022801"/>
    </source>
</evidence>
<keyword evidence="3" id="KW-0479">Metal-binding</keyword>
<comment type="similarity">
    <text evidence="2">Belongs to the metallo-dependent hydrolases superfamily. Hydantoinase/dihydropyrimidinase family.</text>
</comment>
<dbReference type="GO" id="GO:0046872">
    <property type="term" value="F:metal ion binding"/>
    <property type="evidence" value="ECO:0007669"/>
    <property type="project" value="UniProtKB-KW"/>
</dbReference>
<reference evidence="6" key="1">
    <citation type="submission" date="2018-05" db="EMBL/GenBank/DDBJ databases">
        <authorList>
            <person name="Lanie J.A."/>
            <person name="Ng W.-L."/>
            <person name="Kazmierczak K.M."/>
            <person name="Andrzejewski T.M."/>
            <person name="Davidsen T.M."/>
            <person name="Wayne K.J."/>
            <person name="Tettelin H."/>
            <person name="Glass J.I."/>
            <person name="Rusch D."/>
            <person name="Podicherti R."/>
            <person name="Tsui H.-C.T."/>
            <person name="Winkler M.E."/>
        </authorList>
    </citation>
    <scope>NUCLEOTIDE SEQUENCE</scope>
</reference>
<sequence>MRRTYSLAASVALLLIGQHAGLTAQNLLVHGGTVVTSEGSFEADVLVRAGVIAAVGRDLSAESGVRRIDASGLLVLPGGVDPHVHLGGRWVDDYRTGSMAALAGGITTISNFASAGRGSDLTEVIDRQADLIAQQAIADVILHTTINDPEAHAPQMEALAATGQTSIKIFMNFGGFDPNASAFLQMIAAAGDAGVLTMIHAEDASILANQAAELEAQGRTSVAYQPEARPVLAEEVAMMRAVAMAEQTGSPVYAVHVSSERALRVAQAARAQGLPFFIETRPIYLHLTRERFDGPDAGLYVGQPPLREQSDQDALWEALANGTIDVVGTDHVAYSREDKLDPSQTITNHRAGMNHLQMLRPLLFSDGVLAGRISVERFVEVTATNPAKLFGIFPEKGTIAVGSDADLVLWDPEETRTVRDQDMFSATGFSIYAGWEVTGWPVVTLRRGEVVFEGGEITGQAGTGRLLERSRWEER</sequence>
<organism evidence="6">
    <name type="scientific">marine metagenome</name>
    <dbReference type="NCBI Taxonomy" id="408172"/>
    <lineage>
        <taxon>unclassified sequences</taxon>
        <taxon>metagenomes</taxon>
        <taxon>ecological metagenomes</taxon>
    </lineage>
</organism>
<feature type="domain" description="Amidohydrolase-related" evidence="5">
    <location>
        <begin position="74"/>
        <end position="451"/>
    </location>
</feature>
<evidence type="ECO:0000256" key="1">
    <source>
        <dbReference type="ARBA" id="ARBA00001947"/>
    </source>
</evidence>
<dbReference type="NCBIfam" id="TIGR02033">
    <property type="entry name" value="D-hydantoinase"/>
    <property type="match status" value="1"/>
</dbReference>
<dbReference type="SUPFAM" id="SSF51556">
    <property type="entry name" value="Metallo-dependent hydrolases"/>
    <property type="match status" value="1"/>
</dbReference>
<gene>
    <name evidence="6" type="ORF">METZ01_LOCUS22090</name>
</gene>
<evidence type="ECO:0000259" key="5">
    <source>
        <dbReference type="Pfam" id="PF01979"/>
    </source>
</evidence>
<accession>A0A381PQB1</accession>
<dbReference type="GO" id="GO:0016812">
    <property type="term" value="F:hydrolase activity, acting on carbon-nitrogen (but not peptide) bonds, in cyclic amides"/>
    <property type="evidence" value="ECO:0007669"/>
    <property type="project" value="TreeGrafter"/>
</dbReference>
<dbReference type="Gene3D" id="3.20.20.140">
    <property type="entry name" value="Metal-dependent hydrolases"/>
    <property type="match status" value="1"/>
</dbReference>
<dbReference type="GO" id="GO:0005829">
    <property type="term" value="C:cytosol"/>
    <property type="evidence" value="ECO:0007669"/>
    <property type="project" value="TreeGrafter"/>
</dbReference>
<name>A0A381PQB1_9ZZZZ</name>
<dbReference type="InterPro" id="IPR032466">
    <property type="entry name" value="Metal_Hydrolase"/>
</dbReference>
<dbReference type="SUPFAM" id="SSF51338">
    <property type="entry name" value="Composite domain of metallo-dependent hydrolases"/>
    <property type="match status" value="1"/>
</dbReference>